<evidence type="ECO:0000313" key="1">
    <source>
        <dbReference type="EMBL" id="KIZ07016.1"/>
    </source>
</evidence>
<dbReference type="Proteomes" id="UP000054498">
    <property type="component" value="Unassembled WGS sequence"/>
</dbReference>
<gene>
    <name evidence="1" type="ORF">MNEG_0943</name>
</gene>
<sequence length="68" mass="7797">MFFGGSRDPFEREVLRNVNMVAVDELSDEAIAAARARRSRESAFLKLDLEEVELPENHPWAVRRPVSL</sequence>
<dbReference type="AlphaFoldDB" id="A0A0D2NRV4"/>
<organism evidence="1 2">
    <name type="scientific">Monoraphidium neglectum</name>
    <dbReference type="NCBI Taxonomy" id="145388"/>
    <lineage>
        <taxon>Eukaryota</taxon>
        <taxon>Viridiplantae</taxon>
        <taxon>Chlorophyta</taxon>
        <taxon>core chlorophytes</taxon>
        <taxon>Chlorophyceae</taxon>
        <taxon>CS clade</taxon>
        <taxon>Sphaeropleales</taxon>
        <taxon>Selenastraceae</taxon>
        <taxon>Monoraphidium</taxon>
    </lineage>
</organism>
<accession>A0A0D2NRV4</accession>
<keyword evidence="2" id="KW-1185">Reference proteome</keyword>
<evidence type="ECO:0000313" key="2">
    <source>
        <dbReference type="Proteomes" id="UP000054498"/>
    </source>
</evidence>
<dbReference type="EMBL" id="KK100305">
    <property type="protein sequence ID" value="KIZ07016.1"/>
    <property type="molecule type" value="Genomic_DNA"/>
</dbReference>
<dbReference type="KEGG" id="mng:MNEG_0943"/>
<proteinExistence type="predicted"/>
<name>A0A0D2NRV4_9CHLO</name>
<dbReference type="RefSeq" id="XP_013906035.1">
    <property type="nucleotide sequence ID" value="XM_014050581.1"/>
</dbReference>
<protein>
    <submittedName>
        <fullName evidence="1">Uncharacterized protein</fullName>
    </submittedName>
</protein>
<dbReference type="GeneID" id="25727061"/>
<reference evidence="1 2" key="1">
    <citation type="journal article" date="2013" name="BMC Genomics">
        <title>Reconstruction of the lipid metabolism for the microalga Monoraphidium neglectum from its genome sequence reveals characteristics suitable for biofuel production.</title>
        <authorList>
            <person name="Bogen C."/>
            <person name="Al-Dilaimi A."/>
            <person name="Albersmeier A."/>
            <person name="Wichmann J."/>
            <person name="Grundmann M."/>
            <person name="Rupp O."/>
            <person name="Lauersen K.J."/>
            <person name="Blifernez-Klassen O."/>
            <person name="Kalinowski J."/>
            <person name="Goesmann A."/>
            <person name="Mussgnug J.H."/>
            <person name="Kruse O."/>
        </authorList>
    </citation>
    <scope>NUCLEOTIDE SEQUENCE [LARGE SCALE GENOMIC DNA]</scope>
    <source>
        <strain evidence="1 2">SAG 48.87</strain>
    </source>
</reference>